<proteinExistence type="predicted"/>
<gene>
    <name evidence="2" type="ORF">SAC06_01955</name>
</gene>
<dbReference type="EMBL" id="CP138335">
    <property type="protein sequence ID" value="XBW08343.1"/>
    <property type="molecule type" value="Genomic_DNA"/>
</dbReference>
<dbReference type="Pfam" id="PF01370">
    <property type="entry name" value="Epimerase"/>
    <property type="match status" value="1"/>
</dbReference>
<sequence length="327" mass="35682">MTKTLVIGGNGLLGHHTVVELLNRGYEVSSLALPPQPGQAGVPEGVEAHWGNLNQMTDRELLDLFAGQDTLFYAIGADERTVPPAPADVFFYRQNVLPTQRVAHLAREAEVKKFVVFGSYTAEFGELWPDLGYRTRNGYPRTRLLQEEVAYLEGAGRMDVMVLRLPYIFGLVEGQRPLWQFILDQVATQDHPVVLPGATSAVTARQVGQAAVGAMEHGTHGGRYPINSYRLTYLELYQLACEALGKDPAAVQVVPLEAVLPSYEQLDAQMAAAGVEHGVHLPDTARFQAREAVSDPGQSAVLQIEPDDVVGAIRETFAWCVANPPEG</sequence>
<dbReference type="InterPro" id="IPR036291">
    <property type="entry name" value="NAD(P)-bd_dom_sf"/>
</dbReference>
<organism evidence="2">
    <name type="scientific">Scrofimicrobium appendicitidis</name>
    <dbReference type="NCBI Taxonomy" id="3079930"/>
    <lineage>
        <taxon>Bacteria</taxon>
        <taxon>Bacillati</taxon>
        <taxon>Actinomycetota</taxon>
        <taxon>Actinomycetes</taxon>
        <taxon>Actinomycetales</taxon>
        <taxon>Actinomycetaceae</taxon>
        <taxon>Scrofimicrobium</taxon>
    </lineage>
</organism>
<feature type="domain" description="NAD-dependent epimerase/dehydratase" evidence="1">
    <location>
        <begin position="5"/>
        <end position="197"/>
    </location>
</feature>
<protein>
    <submittedName>
        <fullName evidence="2">NAD-dependent epimerase/dehydratase family protein</fullName>
    </submittedName>
</protein>
<dbReference type="GO" id="GO:0004029">
    <property type="term" value="F:aldehyde dehydrogenase (NAD+) activity"/>
    <property type="evidence" value="ECO:0007669"/>
    <property type="project" value="TreeGrafter"/>
</dbReference>
<evidence type="ECO:0000259" key="1">
    <source>
        <dbReference type="Pfam" id="PF01370"/>
    </source>
</evidence>
<dbReference type="KEGG" id="sapp:SAC06_01955"/>
<dbReference type="AlphaFoldDB" id="A0AAU7V7V5"/>
<dbReference type="GO" id="GO:0005737">
    <property type="term" value="C:cytoplasm"/>
    <property type="evidence" value="ECO:0007669"/>
    <property type="project" value="TreeGrafter"/>
</dbReference>
<evidence type="ECO:0000313" key="2">
    <source>
        <dbReference type="EMBL" id="XBW08343.1"/>
    </source>
</evidence>
<dbReference type="PANTHER" id="PTHR48079:SF6">
    <property type="entry name" value="NAD(P)-BINDING DOMAIN-CONTAINING PROTEIN-RELATED"/>
    <property type="match status" value="1"/>
</dbReference>
<dbReference type="SUPFAM" id="SSF51735">
    <property type="entry name" value="NAD(P)-binding Rossmann-fold domains"/>
    <property type="match status" value="1"/>
</dbReference>
<dbReference type="RefSeq" id="WP_350258542.1">
    <property type="nucleotide sequence ID" value="NZ_CP138335.1"/>
</dbReference>
<reference evidence="2" key="1">
    <citation type="submission" date="2023-11" db="EMBL/GenBank/DDBJ databases">
        <title>Scrofimicrobium hongkongense sp. nov., isolated from a patient with peritonitis.</title>
        <authorList>
            <person name="Lao H.Y."/>
            <person name="Wong A.Y.P."/>
            <person name="Ng T.L."/>
            <person name="Wong R.Y.L."/>
            <person name="Yau M.C.Y."/>
            <person name="Lam J.Y.W."/>
            <person name="Siu G.K.H."/>
        </authorList>
    </citation>
    <scope>NUCLEOTIDE SEQUENCE</scope>
    <source>
        <strain evidence="2">R131</strain>
    </source>
</reference>
<dbReference type="InterPro" id="IPR051783">
    <property type="entry name" value="NAD(P)-dependent_oxidoreduct"/>
</dbReference>
<name>A0AAU7V7V5_9ACTO</name>
<dbReference type="InterPro" id="IPR001509">
    <property type="entry name" value="Epimerase_deHydtase"/>
</dbReference>
<dbReference type="Gene3D" id="3.40.50.720">
    <property type="entry name" value="NAD(P)-binding Rossmann-like Domain"/>
    <property type="match status" value="1"/>
</dbReference>
<accession>A0AAU7V7V5</accession>
<dbReference type="PANTHER" id="PTHR48079">
    <property type="entry name" value="PROTEIN YEEZ"/>
    <property type="match status" value="1"/>
</dbReference>